<protein>
    <recommendedName>
        <fullName evidence="2">Zinc finger Ogr/Delta-type domain-containing protein</fullName>
    </recommendedName>
</protein>
<feature type="domain" description="Zinc finger Ogr/Delta-type" evidence="2">
    <location>
        <begin position="3"/>
        <end position="51"/>
    </location>
</feature>
<evidence type="ECO:0000313" key="3">
    <source>
        <dbReference type="EMBL" id="EBP3998762.1"/>
    </source>
</evidence>
<dbReference type="Proteomes" id="UP000839575">
    <property type="component" value="Unassembled WGS sequence"/>
</dbReference>
<comment type="caution">
    <text evidence="3">The sequence shown here is derived from an EMBL/GenBank/DDBJ whole genome shotgun (WGS) entry which is preliminary data.</text>
</comment>
<evidence type="ECO:0000259" key="2">
    <source>
        <dbReference type="Pfam" id="PF04606"/>
    </source>
</evidence>
<accession>A0A5U3ERX8</accession>
<organism evidence="3">
    <name type="scientific">Salmonella enterica I</name>
    <dbReference type="NCBI Taxonomy" id="59201"/>
    <lineage>
        <taxon>Bacteria</taxon>
        <taxon>Pseudomonadati</taxon>
        <taxon>Pseudomonadota</taxon>
        <taxon>Gammaproteobacteria</taxon>
        <taxon>Enterobacterales</taxon>
        <taxon>Enterobacteriaceae</taxon>
        <taxon>Salmonella</taxon>
    </lineage>
</organism>
<reference evidence="3" key="1">
    <citation type="submission" date="2018-07" db="EMBL/GenBank/DDBJ databases">
        <authorList>
            <consortium name="GenomeTrakr network: Whole genome sequencing for foodborne pathogen traceback"/>
        </authorList>
    </citation>
    <scope>NUCLEOTIDE SEQUENCE [LARGE SCALE GENOMIC DNA]</scope>
    <source>
        <strain evidence="3">CFSAN002851</strain>
    </source>
</reference>
<proteinExistence type="predicted"/>
<sequence length="92" mass="10172">MFRCTRCGSVAHVRTSYPATIQPTNTVIRYYQCTNINCSHTFVTGEEFIRSVATPRTINPVTLPGQGTQLDFIDDTIPDDENEGDNGGNFLA</sequence>
<dbReference type="AlphaFoldDB" id="A0A5U3ERX8"/>
<feature type="region of interest" description="Disordered" evidence="1">
    <location>
        <begin position="64"/>
        <end position="92"/>
    </location>
</feature>
<gene>
    <name evidence="3" type="ORF">S301_08715</name>
</gene>
<feature type="compositionally biased region" description="Acidic residues" evidence="1">
    <location>
        <begin position="72"/>
        <end position="84"/>
    </location>
</feature>
<evidence type="ECO:0000256" key="1">
    <source>
        <dbReference type="SAM" id="MobiDB-lite"/>
    </source>
</evidence>
<dbReference type="EMBL" id="AAGLPX010000013">
    <property type="protein sequence ID" value="EBP3998762.1"/>
    <property type="molecule type" value="Genomic_DNA"/>
</dbReference>
<dbReference type="InterPro" id="IPR007684">
    <property type="entry name" value="Znf_Ogr/Delta"/>
</dbReference>
<dbReference type="Pfam" id="PF04606">
    <property type="entry name" value="Ogr_Delta"/>
    <property type="match status" value="1"/>
</dbReference>
<name>A0A5U3ERX8_SALET</name>